<evidence type="ECO:0000313" key="2">
    <source>
        <dbReference type="Proteomes" id="UP001164929"/>
    </source>
</evidence>
<sequence>MEPSSKKIPPPALSQRWMLLALPLNGGSVLALRFVEYLEESTLKVELWTTNNGSYSKLFMRRGLHGFEEVLGMWNDREIVLQEDNWIS</sequence>
<organism evidence="1 2">
    <name type="scientific">Populus alba x Populus x berolinensis</name>
    <dbReference type="NCBI Taxonomy" id="444605"/>
    <lineage>
        <taxon>Eukaryota</taxon>
        <taxon>Viridiplantae</taxon>
        <taxon>Streptophyta</taxon>
        <taxon>Embryophyta</taxon>
        <taxon>Tracheophyta</taxon>
        <taxon>Spermatophyta</taxon>
        <taxon>Magnoliopsida</taxon>
        <taxon>eudicotyledons</taxon>
        <taxon>Gunneridae</taxon>
        <taxon>Pentapetalae</taxon>
        <taxon>rosids</taxon>
        <taxon>fabids</taxon>
        <taxon>Malpighiales</taxon>
        <taxon>Salicaceae</taxon>
        <taxon>Saliceae</taxon>
        <taxon>Populus</taxon>
    </lineage>
</organism>
<gene>
    <name evidence="1" type="ORF">NC653_020673</name>
</gene>
<keyword evidence="2" id="KW-1185">Reference proteome</keyword>
<comment type="caution">
    <text evidence="1">The sequence shown here is derived from an EMBL/GenBank/DDBJ whole genome shotgun (WGS) entry which is preliminary data.</text>
</comment>
<reference evidence="1" key="1">
    <citation type="journal article" date="2023" name="Mol. Ecol. Resour.">
        <title>Chromosome-level genome assembly of a triploid poplar Populus alba 'Berolinensis'.</title>
        <authorList>
            <person name="Chen S."/>
            <person name="Yu Y."/>
            <person name="Wang X."/>
            <person name="Wang S."/>
            <person name="Zhang T."/>
            <person name="Zhou Y."/>
            <person name="He R."/>
            <person name="Meng N."/>
            <person name="Wang Y."/>
            <person name="Liu W."/>
            <person name="Liu Z."/>
            <person name="Liu J."/>
            <person name="Guo Q."/>
            <person name="Huang H."/>
            <person name="Sederoff R.R."/>
            <person name="Wang G."/>
            <person name="Qu G."/>
            <person name="Chen S."/>
        </authorList>
    </citation>
    <scope>NUCLEOTIDE SEQUENCE</scope>
    <source>
        <strain evidence="1">SC-2020</strain>
    </source>
</reference>
<evidence type="ECO:0000313" key="1">
    <source>
        <dbReference type="EMBL" id="KAJ6987492.1"/>
    </source>
</evidence>
<accession>A0AAD6MLG6</accession>
<dbReference type="Proteomes" id="UP001164929">
    <property type="component" value="Chromosome 8"/>
</dbReference>
<proteinExistence type="predicted"/>
<dbReference type="AlphaFoldDB" id="A0AAD6MLG6"/>
<dbReference type="EMBL" id="JAQIZT010000008">
    <property type="protein sequence ID" value="KAJ6987492.1"/>
    <property type="molecule type" value="Genomic_DNA"/>
</dbReference>
<protein>
    <submittedName>
        <fullName evidence="1">Uncharacterized protein</fullName>
    </submittedName>
</protein>
<name>A0AAD6MLG6_9ROSI</name>